<dbReference type="Pfam" id="PF00665">
    <property type="entry name" value="rve"/>
    <property type="match status" value="1"/>
</dbReference>
<dbReference type="HOGENOM" id="CLU_027402_4_3_9"/>
<dbReference type="InterPro" id="IPR036397">
    <property type="entry name" value="RNaseH_sf"/>
</dbReference>
<gene>
    <name evidence="3" type="ORF">HMPREF0501_01252</name>
</gene>
<dbReference type="PANTHER" id="PTHR46889">
    <property type="entry name" value="TRANSPOSASE INSF FOR INSERTION SEQUENCE IS3B-RELATED"/>
    <property type="match status" value="1"/>
</dbReference>
<dbReference type="InterPro" id="IPR025948">
    <property type="entry name" value="HTH-like_dom"/>
</dbReference>
<comment type="function">
    <text evidence="1">Involved in the transposition of the insertion sequence.</text>
</comment>
<dbReference type="Pfam" id="PF13276">
    <property type="entry name" value="HTH_21"/>
    <property type="match status" value="1"/>
</dbReference>
<evidence type="ECO:0000313" key="3">
    <source>
        <dbReference type="EMBL" id="EEU29787.1"/>
    </source>
</evidence>
<dbReference type="AlphaFoldDB" id="C7XWW7"/>
<reference evidence="3 4" key="1">
    <citation type="submission" date="2009-06" db="EMBL/GenBank/DDBJ databases">
        <title>The Genome Sequence of Lactobacillus coleohominis strain 101-4-CHN.</title>
        <authorList>
            <consortium name="The Broad Institute Genome Sequencing Platform"/>
            <person name="Ward D."/>
            <person name="Young S.K."/>
            <person name="Zeng Q."/>
            <person name="Koehrsen M."/>
            <person name="Alvarado L."/>
            <person name="Berlin A."/>
            <person name="Borenstein D."/>
            <person name="Chen Z."/>
            <person name="Engels R."/>
            <person name="Freedman E."/>
            <person name="Gellesch M."/>
            <person name="Goldberg J."/>
            <person name="Griggs A."/>
            <person name="Gujja S."/>
            <person name="Heiman D."/>
            <person name="Hepburn T."/>
            <person name="Howarth C."/>
            <person name="Jen D."/>
            <person name="Larson L."/>
            <person name="Lewis B."/>
            <person name="Mehta T."/>
            <person name="Park D."/>
            <person name="Pearson M."/>
            <person name="Roberts A."/>
            <person name="Saif S."/>
            <person name="Shea T."/>
            <person name="Shenoy N."/>
            <person name="Sisk P."/>
            <person name="Stolte C."/>
            <person name="Sykes S."/>
            <person name="Walk T."/>
            <person name="White J."/>
            <person name="Yandava C."/>
            <person name="Liu Y."/>
            <person name="Xu Q."/>
            <person name="Lander E."/>
            <person name="Nusbaum C."/>
            <person name="Galagan J."/>
            <person name="Birren B."/>
        </authorList>
    </citation>
    <scope>NUCLEOTIDE SEQUENCE [LARGE SCALE GENOMIC DNA]</scope>
    <source>
        <strain evidence="3 4">101-4-CHN</strain>
    </source>
</reference>
<sequence>MLIYFEIPRSTFYERLKITQRKDKYYQVKEEIAKQFKYSKETYGYRRIWYCLKKKGFTYCQETVRRLMSSMGLKVTVYSAKSHYHSYHGHVGKVAPNYLHQQFNAQKAYQVLHTDITQISINEQTKGYLSPVIDEASGAVVAYATSTHPNMNLVSNMLAGLFNKLPQSSNPIMHSDQGWQYQHASYQVLLHQHGITQSMSRKGNCLDNSPAESFFNLLKRECLNRVKITSFQQFKTVIDQYIHWYNNVRISVNKKGMTPNEYIRYHSNL</sequence>
<evidence type="ECO:0000313" key="4">
    <source>
        <dbReference type="Proteomes" id="UP000003987"/>
    </source>
</evidence>
<dbReference type="PANTHER" id="PTHR46889:SF4">
    <property type="entry name" value="TRANSPOSASE INSO FOR INSERTION SEQUENCE ELEMENT IS911B-RELATED"/>
    <property type="match status" value="1"/>
</dbReference>
<dbReference type="InterPro" id="IPR048020">
    <property type="entry name" value="Transpos_IS3"/>
</dbReference>
<dbReference type="RefSeq" id="WP_006917121.1">
    <property type="nucleotide sequence ID" value="NZ_GG698805.1"/>
</dbReference>
<dbReference type="NCBIfam" id="NF033516">
    <property type="entry name" value="transpos_IS3"/>
    <property type="match status" value="1"/>
</dbReference>
<dbReference type="Gene3D" id="3.30.420.10">
    <property type="entry name" value="Ribonuclease H-like superfamily/Ribonuclease H"/>
    <property type="match status" value="1"/>
</dbReference>
<dbReference type="PROSITE" id="PS50994">
    <property type="entry name" value="INTEGRASE"/>
    <property type="match status" value="1"/>
</dbReference>
<dbReference type="SUPFAM" id="SSF53098">
    <property type="entry name" value="Ribonuclease H-like"/>
    <property type="match status" value="1"/>
</dbReference>
<feature type="domain" description="Integrase catalytic" evidence="2">
    <location>
        <begin position="92"/>
        <end position="267"/>
    </location>
</feature>
<accession>C7XWW7</accession>
<evidence type="ECO:0000259" key="2">
    <source>
        <dbReference type="PROSITE" id="PS50994"/>
    </source>
</evidence>
<protein>
    <submittedName>
        <fullName evidence="3">Integrase core domain protein</fullName>
    </submittedName>
</protein>
<proteinExistence type="predicted"/>
<dbReference type="InterPro" id="IPR050900">
    <property type="entry name" value="Transposase_IS3/IS150/IS904"/>
</dbReference>
<dbReference type="EMBL" id="GG698805">
    <property type="protein sequence ID" value="EEU29787.1"/>
    <property type="molecule type" value="Genomic_DNA"/>
</dbReference>
<dbReference type="Pfam" id="PF13333">
    <property type="entry name" value="rve_2"/>
    <property type="match status" value="1"/>
</dbReference>
<name>C7XWW7_9LACO</name>
<dbReference type="STRING" id="575594.HMPREF0501_01252"/>
<dbReference type="InterPro" id="IPR001584">
    <property type="entry name" value="Integrase_cat-core"/>
</dbReference>
<dbReference type="GO" id="GO:0015074">
    <property type="term" value="P:DNA integration"/>
    <property type="evidence" value="ECO:0007669"/>
    <property type="project" value="InterPro"/>
</dbReference>
<evidence type="ECO:0000256" key="1">
    <source>
        <dbReference type="ARBA" id="ARBA00002286"/>
    </source>
</evidence>
<organism evidence="3 4">
    <name type="scientific">Limosilactobacillus coleohominis 101-4-CHN</name>
    <dbReference type="NCBI Taxonomy" id="575594"/>
    <lineage>
        <taxon>Bacteria</taxon>
        <taxon>Bacillati</taxon>
        <taxon>Bacillota</taxon>
        <taxon>Bacilli</taxon>
        <taxon>Lactobacillales</taxon>
        <taxon>Lactobacillaceae</taxon>
        <taxon>Limosilactobacillus</taxon>
    </lineage>
</organism>
<dbReference type="Proteomes" id="UP000003987">
    <property type="component" value="Unassembled WGS sequence"/>
</dbReference>
<dbReference type="eggNOG" id="COG2801">
    <property type="taxonomic scope" value="Bacteria"/>
</dbReference>
<dbReference type="InterPro" id="IPR012337">
    <property type="entry name" value="RNaseH-like_sf"/>
</dbReference>
<keyword evidence="4" id="KW-1185">Reference proteome</keyword>
<dbReference type="GO" id="GO:0003676">
    <property type="term" value="F:nucleic acid binding"/>
    <property type="evidence" value="ECO:0007669"/>
    <property type="project" value="InterPro"/>
</dbReference>